<dbReference type="RefSeq" id="XP_002141269.1">
    <property type="nucleotide sequence ID" value="XM_002141233.1"/>
</dbReference>
<dbReference type="eggNOG" id="KOG2975">
    <property type="taxonomic scope" value="Eukaryota"/>
</dbReference>
<dbReference type="AlphaFoldDB" id="B6AFC9"/>
<proteinExistence type="predicted"/>
<protein>
    <submittedName>
        <fullName evidence="5">Mov34/MPN/PAD-1 family protein</fullName>
    </submittedName>
</protein>
<dbReference type="STRING" id="441375.B6AFC9"/>
<dbReference type="GO" id="GO:0031369">
    <property type="term" value="F:translation initiation factor binding"/>
    <property type="evidence" value="ECO:0007669"/>
    <property type="project" value="InterPro"/>
</dbReference>
<dbReference type="OMA" id="EYFVHFH"/>
<dbReference type="VEuPathDB" id="CryptoDB:CMU_033050"/>
<keyword evidence="6" id="KW-1185">Reference proteome</keyword>
<keyword evidence="3" id="KW-0648">Protein biosynthesis</keyword>
<evidence type="ECO:0000259" key="4">
    <source>
        <dbReference type="PROSITE" id="PS50249"/>
    </source>
</evidence>
<dbReference type="GO" id="GO:0008237">
    <property type="term" value="F:metallopeptidase activity"/>
    <property type="evidence" value="ECO:0007669"/>
    <property type="project" value="InterPro"/>
</dbReference>
<dbReference type="GeneID" id="6996505"/>
<evidence type="ECO:0000256" key="1">
    <source>
        <dbReference type="ARBA" id="ARBA00022490"/>
    </source>
</evidence>
<evidence type="ECO:0000256" key="3">
    <source>
        <dbReference type="ARBA" id="ARBA00022917"/>
    </source>
</evidence>
<dbReference type="InterPro" id="IPR027531">
    <property type="entry name" value="eIF3f"/>
</dbReference>
<dbReference type="PROSITE" id="PS50249">
    <property type="entry name" value="MPN"/>
    <property type="match status" value="1"/>
</dbReference>
<dbReference type="PANTHER" id="PTHR10540:SF6">
    <property type="entry name" value="EUKARYOTIC TRANSLATION INITIATION FACTOR 3 SUBUNIT F"/>
    <property type="match status" value="1"/>
</dbReference>
<dbReference type="GO" id="GO:0071541">
    <property type="term" value="C:eukaryotic translation initiation factor 3 complex, eIF3m"/>
    <property type="evidence" value="ECO:0007669"/>
    <property type="project" value="TreeGrafter"/>
</dbReference>
<dbReference type="Pfam" id="PF01398">
    <property type="entry name" value="JAB"/>
    <property type="match status" value="1"/>
</dbReference>
<dbReference type="CDD" id="cd08064">
    <property type="entry name" value="MPN_eIF3f"/>
    <property type="match status" value="1"/>
</dbReference>
<dbReference type="SMART" id="SM00232">
    <property type="entry name" value="JAB_MPN"/>
    <property type="match status" value="1"/>
</dbReference>
<evidence type="ECO:0000313" key="6">
    <source>
        <dbReference type="Proteomes" id="UP000001460"/>
    </source>
</evidence>
<name>B6AFC9_CRYMR</name>
<dbReference type="Gene3D" id="3.40.140.10">
    <property type="entry name" value="Cytidine Deaminase, domain 2"/>
    <property type="match status" value="1"/>
</dbReference>
<dbReference type="InterPro" id="IPR024969">
    <property type="entry name" value="EIF3F/CSN6-like_C"/>
</dbReference>
<dbReference type="InterPro" id="IPR000555">
    <property type="entry name" value="JAMM/MPN+_dom"/>
</dbReference>
<dbReference type="Pfam" id="PF13012">
    <property type="entry name" value="MitMem_reg"/>
    <property type="match status" value="1"/>
</dbReference>
<dbReference type="GO" id="GO:0003743">
    <property type="term" value="F:translation initiation factor activity"/>
    <property type="evidence" value="ECO:0007669"/>
    <property type="project" value="UniProtKB-KW"/>
</dbReference>
<keyword evidence="1" id="KW-0963">Cytoplasm</keyword>
<gene>
    <name evidence="5" type="ORF">CMU_033050</name>
</gene>
<organism evidence="5 6">
    <name type="scientific">Cryptosporidium muris (strain RN66)</name>
    <dbReference type="NCBI Taxonomy" id="441375"/>
    <lineage>
        <taxon>Eukaryota</taxon>
        <taxon>Sar</taxon>
        <taxon>Alveolata</taxon>
        <taxon>Apicomplexa</taxon>
        <taxon>Conoidasida</taxon>
        <taxon>Coccidia</taxon>
        <taxon>Eucoccidiorida</taxon>
        <taxon>Eimeriorina</taxon>
        <taxon>Cryptosporidiidae</taxon>
        <taxon>Cryptosporidium</taxon>
    </lineage>
</organism>
<evidence type="ECO:0000256" key="2">
    <source>
        <dbReference type="ARBA" id="ARBA00022540"/>
    </source>
</evidence>
<dbReference type="OrthoDB" id="25498at2759"/>
<accession>B6AFC9</accession>
<sequence length="347" mass="38376">MSLYNTCDLPYESDGYLISNFGDITATLSPLNHATSPHCRISPLVILSILDSHVRRQLGHQLVLGTLLGYVNESGNILISDCFVDKHSFTDDGMLSIMIDTHETMFELKQKVNSKLQVVGWYSTGTSITPVSCAVHNWFRTDTFSSKFQSTPLLLDPIHILVDSSFSNGKISVSAYTQIPLSWSSSSISAFQSIPLDIMASTCERLHISHIIKPLLDKHHYNALGLPPKILPRTILGPEDELCTVLPLNSLATNPYANLNTLISKLLLMVQKCLVYVQKVQKGEIVANSIIGRQIDQAIHMIYDFDPHAFNAAKQVGIQDSLIIGCLTELTKVQLALAEKLQTLMLS</sequence>
<feature type="domain" description="MPN" evidence="4">
    <location>
        <begin position="39"/>
        <end position="182"/>
    </location>
</feature>
<evidence type="ECO:0000313" key="5">
    <source>
        <dbReference type="EMBL" id="EEA06920.1"/>
    </source>
</evidence>
<keyword evidence="2" id="KW-0396">Initiation factor</keyword>
<dbReference type="PANTHER" id="PTHR10540">
    <property type="entry name" value="EUKARYOTIC TRANSLATION INITIATION FACTOR 3 SUBUNIT F-RELATED"/>
    <property type="match status" value="1"/>
</dbReference>
<dbReference type="EMBL" id="DS989731">
    <property type="protein sequence ID" value="EEA06920.1"/>
    <property type="molecule type" value="Genomic_DNA"/>
</dbReference>
<dbReference type="Proteomes" id="UP000001460">
    <property type="component" value="Unassembled WGS sequence"/>
</dbReference>
<dbReference type="InterPro" id="IPR037518">
    <property type="entry name" value="MPN"/>
</dbReference>
<reference evidence="5" key="1">
    <citation type="submission" date="2008-06" db="EMBL/GenBank/DDBJ databases">
        <authorList>
            <person name="Lorenzi H."/>
            <person name="Inman J."/>
            <person name="Miller J."/>
            <person name="Schobel S."/>
            <person name="Amedeo P."/>
            <person name="Caler E.V."/>
            <person name="da Silva J."/>
        </authorList>
    </citation>
    <scope>NUCLEOTIDE SEQUENCE [LARGE SCALE GENOMIC DNA]</scope>
    <source>
        <strain evidence="5">RN66</strain>
    </source>
</reference>